<dbReference type="Gene3D" id="1.10.510.10">
    <property type="entry name" value="Transferase(Phosphotransferase) domain 1"/>
    <property type="match status" value="1"/>
</dbReference>
<dbReference type="Pfam" id="PF00069">
    <property type="entry name" value="Pkinase"/>
    <property type="match status" value="1"/>
</dbReference>
<feature type="transmembrane region" description="Helical" evidence="9">
    <location>
        <begin position="59"/>
        <end position="79"/>
    </location>
</feature>
<keyword evidence="9" id="KW-1133">Transmembrane helix</keyword>
<dbReference type="EC" id="2.7.11.1" evidence="1"/>
<organism evidence="11 12">
    <name type="scientific">Candidatus Obscuribacter phosphatis</name>
    <dbReference type="NCBI Taxonomy" id="1906157"/>
    <lineage>
        <taxon>Bacteria</taxon>
        <taxon>Bacillati</taxon>
        <taxon>Candidatus Melainabacteria</taxon>
        <taxon>Candidatus Obscuribacterales</taxon>
        <taxon>Candidatus Obscuribacteraceae</taxon>
        <taxon>Candidatus Obscuribacter</taxon>
    </lineage>
</organism>
<keyword evidence="2 11" id="KW-0723">Serine/threonine-protein kinase</keyword>
<evidence type="ECO:0000256" key="2">
    <source>
        <dbReference type="ARBA" id="ARBA00022527"/>
    </source>
</evidence>
<dbReference type="PROSITE" id="PS00109">
    <property type="entry name" value="PROTEIN_KINASE_TYR"/>
    <property type="match status" value="1"/>
</dbReference>
<dbReference type="AlphaFoldDB" id="A0A8J7TN10"/>
<dbReference type="SUPFAM" id="SSF56112">
    <property type="entry name" value="Protein kinase-like (PK-like)"/>
    <property type="match status" value="1"/>
</dbReference>
<evidence type="ECO:0000259" key="10">
    <source>
        <dbReference type="PROSITE" id="PS50011"/>
    </source>
</evidence>
<comment type="caution">
    <text evidence="11">The sequence shown here is derived from an EMBL/GenBank/DDBJ whole genome shotgun (WGS) entry which is preliminary data.</text>
</comment>
<sequence length="506" mass="56480">MPELVGVSNSNSSRSKALDGATGRVSCRLLPLSQFFIILFILVALSVLSNLFWGGQFSLLSFFCTLVVIPLIVAATLRLELDFSSKGIKAANQLHSDMLYMRSVRPWADLHSVRLRGVAKNRLMERLFSGQRRLAPKTWRERVLTFLGQGWFRQGFIVFDFKSGGMVAFPLAGFDSVNIERLFLILSRYADPISLNADVIALQRDILTGGEVKSNLSYTQMWEDSLAERFEVTNFVPLLCGQSIRDETLTVLMQLNCGGMSSVYLVRDTDGKRLVLKELAVQLDRDADENAKKLQELFSREASLLSKLSHPGIVQVQDHFVERGRHYLLLEFVAGLSLRQHVKLKGPFNQREVLEIAEQLASVLIYLHGFSPPVVHRDITPDNIIIREKDRKITLVDFGAANEFVGNLTGTLIGKQCYIPPEQFQGRACLKSDIFAFGGTLFYLLTGKDPEPISTSRVSEVDKQLVSAQFDDLIAAMTCIEPESRPSAEELALALSSIAKGGIQFQ</sequence>
<dbReference type="InterPro" id="IPR008266">
    <property type="entry name" value="Tyr_kinase_AS"/>
</dbReference>
<dbReference type="Proteomes" id="UP000664277">
    <property type="component" value="Unassembled WGS sequence"/>
</dbReference>
<evidence type="ECO:0000313" key="12">
    <source>
        <dbReference type="Proteomes" id="UP000664277"/>
    </source>
</evidence>
<keyword evidence="9" id="KW-0812">Transmembrane</keyword>
<keyword evidence="5 11" id="KW-0418">Kinase</keyword>
<evidence type="ECO:0000256" key="3">
    <source>
        <dbReference type="ARBA" id="ARBA00022679"/>
    </source>
</evidence>
<reference evidence="11" key="1">
    <citation type="submission" date="2021-02" db="EMBL/GenBank/DDBJ databases">
        <title>Genome-Resolved Metagenomics of a Microbial Community Performing Photosynthetic Biological Nutrient Removal.</title>
        <authorList>
            <person name="Mcdaniel E.A."/>
        </authorList>
    </citation>
    <scope>NUCLEOTIDE SEQUENCE</scope>
    <source>
        <strain evidence="11">UWPOB_OBS1</strain>
    </source>
</reference>
<evidence type="ECO:0000256" key="5">
    <source>
        <dbReference type="ARBA" id="ARBA00022777"/>
    </source>
</evidence>
<keyword evidence="3" id="KW-0808">Transferase</keyword>
<dbReference type="EMBL" id="JAFLCK010000036">
    <property type="protein sequence ID" value="MBN8662319.1"/>
    <property type="molecule type" value="Genomic_DNA"/>
</dbReference>
<keyword evidence="4" id="KW-0547">Nucleotide-binding</keyword>
<evidence type="ECO:0000313" key="11">
    <source>
        <dbReference type="EMBL" id="MBN8662319.1"/>
    </source>
</evidence>
<dbReference type="Gene3D" id="3.30.200.20">
    <property type="entry name" value="Phosphorylase Kinase, domain 1"/>
    <property type="match status" value="1"/>
</dbReference>
<dbReference type="PANTHER" id="PTHR24363:SF0">
    <property type="entry name" value="SERINE_THREONINE KINASE LIKE DOMAIN CONTAINING 1"/>
    <property type="match status" value="1"/>
</dbReference>
<accession>A0A8J7TN10</accession>
<comment type="catalytic activity">
    <reaction evidence="8">
        <text>L-seryl-[protein] + ATP = O-phospho-L-seryl-[protein] + ADP + H(+)</text>
        <dbReference type="Rhea" id="RHEA:17989"/>
        <dbReference type="Rhea" id="RHEA-COMP:9863"/>
        <dbReference type="Rhea" id="RHEA-COMP:11604"/>
        <dbReference type="ChEBI" id="CHEBI:15378"/>
        <dbReference type="ChEBI" id="CHEBI:29999"/>
        <dbReference type="ChEBI" id="CHEBI:30616"/>
        <dbReference type="ChEBI" id="CHEBI:83421"/>
        <dbReference type="ChEBI" id="CHEBI:456216"/>
        <dbReference type="EC" id="2.7.11.1"/>
    </reaction>
</comment>
<protein>
    <recommendedName>
        <fullName evidence="1">non-specific serine/threonine protein kinase</fullName>
        <ecNumber evidence="1">2.7.11.1</ecNumber>
    </recommendedName>
</protein>
<evidence type="ECO:0000256" key="6">
    <source>
        <dbReference type="ARBA" id="ARBA00022840"/>
    </source>
</evidence>
<dbReference type="InterPro" id="IPR011009">
    <property type="entry name" value="Kinase-like_dom_sf"/>
</dbReference>
<evidence type="ECO:0000256" key="7">
    <source>
        <dbReference type="ARBA" id="ARBA00047899"/>
    </source>
</evidence>
<dbReference type="CDD" id="cd14014">
    <property type="entry name" value="STKc_PknB_like"/>
    <property type="match status" value="1"/>
</dbReference>
<evidence type="ECO:0000256" key="4">
    <source>
        <dbReference type="ARBA" id="ARBA00022741"/>
    </source>
</evidence>
<keyword evidence="6" id="KW-0067">ATP-binding</keyword>
<comment type="catalytic activity">
    <reaction evidence="7">
        <text>L-threonyl-[protein] + ATP = O-phospho-L-threonyl-[protein] + ADP + H(+)</text>
        <dbReference type="Rhea" id="RHEA:46608"/>
        <dbReference type="Rhea" id="RHEA-COMP:11060"/>
        <dbReference type="Rhea" id="RHEA-COMP:11605"/>
        <dbReference type="ChEBI" id="CHEBI:15378"/>
        <dbReference type="ChEBI" id="CHEBI:30013"/>
        <dbReference type="ChEBI" id="CHEBI:30616"/>
        <dbReference type="ChEBI" id="CHEBI:61977"/>
        <dbReference type="ChEBI" id="CHEBI:456216"/>
        <dbReference type="EC" id="2.7.11.1"/>
    </reaction>
</comment>
<evidence type="ECO:0000256" key="8">
    <source>
        <dbReference type="ARBA" id="ARBA00048679"/>
    </source>
</evidence>
<dbReference type="PROSITE" id="PS50011">
    <property type="entry name" value="PROTEIN_KINASE_DOM"/>
    <property type="match status" value="1"/>
</dbReference>
<dbReference type="InterPro" id="IPR000719">
    <property type="entry name" value="Prot_kinase_dom"/>
</dbReference>
<dbReference type="GO" id="GO:0005524">
    <property type="term" value="F:ATP binding"/>
    <property type="evidence" value="ECO:0007669"/>
    <property type="project" value="UniProtKB-KW"/>
</dbReference>
<evidence type="ECO:0000256" key="1">
    <source>
        <dbReference type="ARBA" id="ARBA00012513"/>
    </source>
</evidence>
<evidence type="ECO:0000256" key="9">
    <source>
        <dbReference type="SAM" id="Phobius"/>
    </source>
</evidence>
<dbReference type="PANTHER" id="PTHR24363">
    <property type="entry name" value="SERINE/THREONINE PROTEIN KINASE"/>
    <property type="match status" value="1"/>
</dbReference>
<feature type="transmembrane region" description="Helical" evidence="9">
    <location>
        <begin position="35"/>
        <end position="53"/>
    </location>
</feature>
<keyword evidence="9" id="KW-0472">Membrane</keyword>
<feature type="domain" description="Protein kinase" evidence="10">
    <location>
        <begin position="249"/>
        <end position="498"/>
    </location>
</feature>
<gene>
    <name evidence="11" type="ORF">J0M35_18255</name>
</gene>
<name>A0A8J7TN10_9BACT</name>
<proteinExistence type="predicted"/>
<dbReference type="GO" id="GO:0004674">
    <property type="term" value="F:protein serine/threonine kinase activity"/>
    <property type="evidence" value="ECO:0007669"/>
    <property type="project" value="UniProtKB-KW"/>
</dbReference>